<feature type="compositionally biased region" description="Low complexity" evidence="1">
    <location>
        <begin position="279"/>
        <end position="305"/>
    </location>
</feature>
<comment type="caution">
    <text evidence="2">The sequence shown here is derived from an EMBL/GenBank/DDBJ whole genome shotgun (WGS) entry which is preliminary data.</text>
</comment>
<dbReference type="Proteomes" id="UP000239649">
    <property type="component" value="Unassembled WGS sequence"/>
</dbReference>
<dbReference type="InterPro" id="IPR007438">
    <property type="entry name" value="DUF488"/>
</dbReference>
<dbReference type="PANTHER" id="PTHR39337:SF1">
    <property type="entry name" value="BLR5642 PROTEIN"/>
    <property type="match status" value="1"/>
</dbReference>
<dbReference type="EMBL" id="LHPF02000016">
    <property type="protein sequence ID" value="PSC71027.1"/>
    <property type="molecule type" value="Genomic_DNA"/>
</dbReference>
<accession>A0A2P6VAA6</accession>
<dbReference type="PANTHER" id="PTHR39337">
    <property type="entry name" value="BLR5642 PROTEIN"/>
    <property type="match status" value="1"/>
</dbReference>
<feature type="compositionally biased region" description="Basic residues" evidence="1">
    <location>
        <begin position="263"/>
        <end position="278"/>
    </location>
</feature>
<name>A0A2P6VAA6_9CHLO</name>
<proteinExistence type="predicted"/>
<feature type="compositionally biased region" description="Low complexity" evidence="1">
    <location>
        <begin position="248"/>
        <end position="262"/>
    </location>
</feature>
<evidence type="ECO:0000313" key="3">
    <source>
        <dbReference type="Proteomes" id="UP000239649"/>
    </source>
</evidence>
<gene>
    <name evidence="2" type="ORF">C2E20_5585</name>
</gene>
<feature type="region of interest" description="Disordered" evidence="1">
    <location>
        <begin position="217"/>
        <end position="345"/>
    </location>
</feature>
<organism evidence="2 3">
    <name type="scientific">Micractinium conductrix</name>
    <dbReference type="NCBI Taxonomy" id="554055"/>
    <lineage>
        <taxon>Eukaryota</taxon>
        <taxon>Viridiplantae</taxon>
        <taxon>Chlorophyta</taxon>
        <taxon>core chlorophytes</taxon>
        <taxon>Trebouxiophyceae</taxon>
        <taxon>Chlorellales</taxon>
        <taxon>Chlorellaceae</taxon>
        <taxon>Chlorella clade</taxon>
        <taxon>Micractinium</taxon>
    </lineage>
</organism>
<protein>
    <submittedName>
        <fullName evidence="2">DNA repair</fullName>
    </submittedName>
</protein>
<dbReference type="Pfam" id="PF04343">
    <property type="entry name" value="DUF488"/>
    <property type="match status" value="1"/>
</dbReference>
<keyword evidence="3" id="KW-1185">Reference proteome</keyword>
<dbReference type="STRING" id="554055.A0A2P6VAA6"/>
<feature type="compositionally biased region" description="Basic and acidic residues" evidence="1">
    <location>
        <begin position="324"/>
        <end position="345"/>
    </location>
</feature>
<sequence>MEGPPPPHTVPPPQSSPTLAVYTVGHSNRTVAELAFLLAEHGVRLLVDVRTAPRSRANPQFNRDSLPASLAAQPGGAGYEWMGKALGGLRSRNKALGDTNAGWHTAAFQAYADYMQGPEFRAGIDALLALAARRGPVALMCAETCYWQCHRCLLCDYLHAVRGCAVRHIMAPGKPLLEHRLTAFARLQGGGLAYTAGLQDERAQQRLQQAGAGQRAIDGFFKPGGSKAQPQAGAAGGRDGVATEARQAEAGGEQQAQQQQQQQHHHHHQQQTQARHHAQQQQGQAQHHTQQQGLQQQLQQPAAPAAGGGSRVGKPGDGQQRLDGFFRKQSQEERQRALAHEEEARHWQLEQRAATKPAAGIAAYFRPQAKRSRSEG</sequence>
<dbReference type="OrthoDB" id="9998367at2759"/>
<reference evidence="2 3" key="1">
    <citation type="journal article" date="2018" name="Plant J.">
        <title>Genome sequences of Chlorella sorokiniana UTEX 1602 and Micractinium conductrix SAG 241.80: implications to maltose excretion by a green alga.</title>
        <authorList>
            <person name="Arriola M.B."/>
            <person name="Velmurugan N."/>
            <person name="Zhang Y."/>
            <person name="Plunkett M.H."/>
            <person name="Hondzo H."/>
            <person name="Barney B.M."/>
        </authorList>
    </citation>
    <scope>NUCLEOTIDE SEQUENCE [LARGE SCALE GENOMIC DNA]</scope>
    <source>
        <strain evidence="2 3">SAG 241.80</strain>
    </source>
</reference>
<evidence type="ECO:0000313" key="2">
    <source>
        <dbReference type="EMBL" id="PSC71027.1"/>
    </source>
</evidence>
<dbReference type="AlphaFoldDB" id="A0A2P6VAA6"/>
<evidence type="ECO:0000256" key="1">
    <source>
        <dbReference type="SAM" id="MobiDB-lite"/>
    </source>
</evidence>